<proteinExistence type="predicted"/>
<dbReference type="AlphaFoldDB" id="A0A1R2BGG1"/>
<organism evidence="2 3">
    <name type="scientific">Stentor coeruleus</name>
    <dbReference type="NCBI Taxonomy" id="5963"/>
    <lineage>
        <taxon>Eukaryota</taxon>
        <taxon>Sar</taxon>
        <taxon>Alveolata</taxon>
        <taxon>Ciliophora</taxon>
        <taxon>Postciliodesmatophora</taxon>
        <taxon>Heterotrichea</taxon>
        <taxon>Heterotrichida</taxon>
        <taxon>Stentoridae</taxon>
        <taxon>Stentor</taxon>
    </lineage>
</organism>
<accession>A0A1R2BGG1</accession>
<feature type="compositionally biased region" description="Basic and acidic residues" evidence="1">
    <location>
        <begin position="221"/>
        <end position="246"/>
    </location>
</feature>
<feature type="region of interest" description="Disordered" evidence="1">
    <location>
        <begin position="213"/>
        <end position="259"/>
    </location>
</feature>
<dbReference type="Proteomes" id="UP000187209">
    <property type="component" value="Unassembled WGS sequence"/>
</dbReference>
<protein>
    <submittedName>
        <fullName evidence="2">Uncharacterized protein</fullName>
    </submittedName>
</protein>
<dbReference type="EMBL" id="MPUH01000667">
    <property type="protein sequence ID" value="OMJ75814.1"/>
    <property type="molecule type" value="Genomic_DNA"/>
</dbReference>
<name>A0A1R2BGG1_9CILI</name>
<comment type="caution">
    <text evidence="2">The sequence shown here is derived from an EMBL/GenBank/DDBJ whole genome shotgun (WGS) entry which is preliminary data.</text>
</comment>
<keyword evidence="3" id="KW-1185">Reference proteome</keyword>
<evidence type="ECO:0000313" key="3">
    <source>
        <dbReference type="Proteomes" id="UP000187209"/>
    </source>
</evidence>
<evidence type="ECO:0000256" key="1">
    <source>
        <dbReference type="SAM" id="MobiDB-lite"/>
    </source>
</evidence>
<evidence type="ECO:0000313" key="2">
    <source>
        <dbReference type="EMBL" id="OMJ75814.1"/>
    </source>
</evidence>
<gene>
    <name evidence="2" type="ORF">SteCoe_24952</name>
</gene>
<sequence>MGCTSSRINVTYEEAAIINGENLLLYYNHNINDIFKLFQTNSKEGNVSKKHWKEIQKELGNISDESQQAKVNEFYKGIKTEKELKLSVLTTIAVLLCKGSGADKASVFFDAHDAKKLGQLPKSDVGAMIDELIEFASVKLPTLASPSDSVNTYTEEGMQVYKDRMKCGRNKDRDALLNAVSVDQEMVEKSVFVAWFSKEDNGEWLRSTGLRTHLKKTGKRGTKDVKSKPVEEEAEKPKENAEETGGKHRKKKVEAPEGS</sequence>
<reference evidence="2 3" key="1">
    <citation type="submission" date="2016-11" db="EMBL/GenBank/DDBJ databases">
        <title>The macronuclear genome of Stentor coeruleus: a giant cell with tiny introns.</title>
        <authorList>
            <person name="Slabodnick M."/>
            <person name="Ruby J.G."/>
            <person name="Reiff S.B."/>
            <person name="Swart E.C."/>
            <person name="Gosai S."/>
            <person name="Prabakaran S."/>
            <person name="Witkowska E."/>
            <person name="Larue G.E."/>
            <person name="Fisher S."/>
            <person name="Freeman R.M."/>
            <person name="Gunawardena J."/>
            <person name="Chu W."/>
            <person name="Stover N.A."/>
            <person name="Gregory B.D."/>
            <person name="Nowacki M."/>
            <person name="Derisi J."/>
            <person name="Roy S.W."/>
            <person name="Marshall W.F."/>
            <person name="Sood P."/>
        </authorList>
    </citation>
    <scope>NUCLEOTIDE SEQUENCE [LARGE SCALE GENOMIC DNA]</scope>
    <source>
        <strain evidence="2">WM001</strain>
    </source>
</reference>